<dbReference type="Proteomes" id="UP000076023">
    <property type="component" value="Unassembled WGS sequence"/>
</dbReference>
<keyword evidence="8" id="KW-1185">Reference proteome</keyword>
<dbReference type="RefSeq" id="WP_075080888.1">
    <property type="nucleotide sequence ID" value="NZ_BDCO01000003.1"/>
</dbReference>
<feature type="domain" description="Clp ATPase C-terminal" evidence="6">
    <location>
        <begin position="319"/>
        <end position="411"/>
    </location>
</feature>
<dbReference type="InterPro" id="IPR019489">
    <property type="entry name" value="Clp_ATPase_C"/>
</dbReference>
<organism evidence="7 8">
    <name type="scientific">Terrimicrobium sacchariphilum</name>
    <dbReference type="NCBI Taxonomy" id="690879"/>
    <lineage>
        <taxon>Bacteria</taxon>
        <taxon>Pseudomonadati</taxon>
        <taxon>Verrucomicrobiota</taxon>
        <taxon>Terrimicrobiia</taxon>
        <taxon>Terrimicrobiales</taxon>
        <taxon>Terrimicrobiaceae</taxon>
        <taxon>Terrimicrobium</taxon>
    </lineage>
</organism>
<evidence type="ECO:0000256" key="3">
    <source>
        <dbReference type="ARBA" id="ARBA00023186"/>
    </source>
</evidence>
<dbReference type="Gene3D" id="3.40.50.300">
    <property type="entry name" value="P-loop containing nucleotide triphosphate hydrolases"/>
    <property type="match status" value="1"/>
</dbReference>
<gene>
    <name evidence="7" type="ORF">TSACC_389</name>
</gene>
<dbReference type="SMART" id="SM01086">
    <property type="entry name" value="ClpB_D2-small"/>
    <property type="match status" value="1"/>
</dbReference>
<evidence type="ECO:0000259" key="5">
    <source>
        <dbReference type="SMART" id="SM00382"/>
    </source>
</evidence>
<feature type="domain" description="AAA+ ATPase" evidence="5">
    <location>
        <begin position="108"/>
        <end position="279"/>
    </location>
</feature>
<evidence type="ECO:0000256" key="2">
    <source>
        <dbReference type="ARBA" id="ARBA00022840"/>
    </source>
</evidence>
<evidence type="ECO:0000256" key="4">
    <source>
        <dbReference type="SAM" id="MobiDB-lite"/>
    </source>
</evidence>
<evidence type="ECO:0000313" key="7">
    <source>
        <dbReference type="EMBL" id="GAT35029.1"/>
    </source>
</evidence>
<dbReference type="InterPro" id="IPR003959">
    <property type="entry name" value="ATPase_AAA_core"/>
</dbReference>
<name>A0A146GBN9_TERSA</name>
<dbReference type="PANTHER" id="PTHR48102:SF7">
    <property type="entry name" value="ATP-DEPENDENT CLP PROTEASE ATP-BINDING SUBUNIT CLPX-LIKE, MITOCHONDRIAL"/>
    <property type="match status" value="1"/>
</dbReference>
<dbReference type="InParanoid" id="A0A146GBN9"/>
<dbReference type="PANTHER" id="PTHR48102">
    <property type="entry name" value="ATP-DEPENDENT CLP PROTEASE ATP-BINDING SUBUNIT CLPX-LIKE, MITOCHONDRIAL-RELATED"/>
    <property type="match status" value="1"/>
</dbReference>
<dbReference type="OrthoDB" id="9804062at2"/>
<dbReference type="GO" id="GO:0005524">
    <property type="term" value="F:ATP binding"/>
    <property type="evidence" value="ECO:0007669"/>
    <property type="project" value="UniProtKB-KW"/>
</dbReference>
<dbReference type="AlphaFoldDB" id="A0A146GBN9"/>
<dbReference type="STRING" id="690879.TSACC_389"/>
<dbReference type="InterPro" id="IPR027417">
    <property type="entry name" value="P-loop_NTPase"/>
</dbReference>
<keyword evidence="1" id="KW-0547">Nucleotide-binding</keyword>
<dbReference type="EMBL" id="BDCO01000003">
    <property type="protein sequence ID" value="GAT35029.1"/>
    <property type="molecule type" value="Genomic_DNA"/>
</dbReference>
<dbReference type="Pfam" id="PF07724">
    <property type="entry name" value="AAA_2"/>
    <property type="match status" value="1"/>
</dbReference>
<keyword evidence="3" id="KW-0143">Chaperone</keyword>
<dbReference type="GO" id="GO:0016887">
    <property type="term" value="F:ATP hydrolysis activity"/>
    <property type="evidence" value="ECO:0007669"/>
    <property type="project" value="InterPro"/>
</dbReference>
<feature type="region of interest" description="Disordered" evidence="4">
    <location>
        <begin position="18"/>
        <end position="46"/>
    </location>
</feature>
<dbReference type="InterPro" id="IPR003593">
    <property type="entry name" value="AAA+_ATPase"/>
</dbReference>
<sequence>MSEPNLPSPEQLQQKLQEFLRASLGGNPASAGIQSEPVPNGEGGEVDTEKVEFDFNHRPRDIKQHLDRFVIQQAEAKKALAIAVCDHYNHAKHVASLPPEEAAKIEYAKQNVVIIGPTGVGKTYLVKHIADLIGVPFVKADATKFSETGYVGGDVEDLIRELVHKADGNVSLAQYGIVYIDEIDKIASSGESMGRDVSGRGVQTALLKLMEETEVPLRSANDLQAQLQAAMEFQRKGKVARDSINTRHVLFIVSGAFDKLGDRVARRLRHAHIGFAAEPAVQPEGSDLLRAAETRDLVDYGMEPEFVGRLPVRVICDHLSEDDLFEILKRSEGSIIRQYERAFHAYGLEVYFEDDALRRIAARAAHEGTGARGLLTVCERIFRDFKFELPGSGVRSFTVTAALIDDPKAVLAELLRAGHAEREKALQAIVIEFADRFSSEHGLHLTFEEEAISRIIARAGEENIGVREFCERAFKDYQFGLTLIKRNSGRIEFSVPSRAVDHPDGVLSEWVVASYRQPQPDSAT</sequence>
<keyword evidence="2 7" id="KW-0067">ATP-binding</keyword>
<dbReference type="InterPro" id="IPR050052">
    <property type="entry name" value="ATP-dep_Clp_protease_ClpX"/>
</dbReference>
<dbReference type="SUPFAM" id="SSF52540">
    <property type="entry name" value="P-loop containing nucleoside triphosphate hydrolases"/>
    <property type="match status" value="1"/>
</dbReference>
<comment type="caution">
    <text evidence="7">The sequence shown here is derived from an EMBL/GenBank/DDBJ whole genome shotgun (WGS) entry which is preliminary data.</text>
</comment>
<evidence type="ECO:0000313" key="8">
    <source>
        <dbReference type="Proteomes" id="UP000076023"/>
    </source>
</evidence>
<dbReference type="SMART" id="SM00382">
    <property type="entry name" value="AAA"/>
    <property type="match status" value="1"/>
</dbReference>
<reference evidence="8" key="1">
    <citation type="journal article" date="2017" name="Genome Announc.">
        <title>Draft Genome Sequence of Terrimicrobium sacchariphilum NM-5T, a Facultative Anaerobic Soil Bacterium of the Class Spartobacteria.</title>
        <authorList>
            <person name="Qiu Y.L."/>
            <person name="Tourlousse D.M."/>
            <person name="Matsuura N."/>
            <person name="Ohashi A."/>
            <person name="Sekiguchi Y."/>
        </authorList>
    </citation>
    <scope>NUCLEOTIDE SEQUENCE [LARGE SCALE GENOMIC DNA]</scope>
    <source>
        <strain evidence="8">NM-5</strain>
    </source>
</reference>
<accession>A0A146GBN9</accession>
<evidence type="ECO:0000256" key="1">
    <source>
        <dbReference type="ARBA" id="ARBA00022741"/>
    </source>
</evidence>
<dbReference type="Gene3D" id="1.10.8.60">
    <property type="match status" value="1"/>
</dbReference>
<evidence type="ECO:0000259" key="6">
    <source>
        <dbReference type="SMART" id="SM01086"/>
    </source>
</evidence>
<dbReference type="GO" id="GO:0051603">
    <property type="term" value="P:proteolysis involved in protein catabolic process"/>
    <property type="evidence" value="ECO:0007669"/>
    <property type="project" value="TreeGrafter"/>
</dbReference>
<proteinExistence type="predicted"/>
<protein>
    <submittedName>
        <fullName evidence="7">Endopeptidase Clp ATP-binding regulatory subunit</fullName>
    </submittedName>
</protein>